<organism evidence="1 2">
    <name type="scientific">Faecalimonas umbilicata</name>
    <dbReference type="NCBI Taxonomy" id="1912855"/>
    <lineage>
        <taxon>Bacteria</taxon>
        <taxon>Bacillati</taxon>
        <taxon>Bacillota</taxon>
        <taxon>Clostridia</taxon>
        <taxon>Lachnospirales</taxon>
        <taxon>Lachnospiraceae</taxon>
        <taxon>Faecalimonas</taxon>
    </lineage>
</organism>
<dbReference type="EMBL" id="BHEO01000008">
    <property type="protein sequence ID" value="GBU05963.1"/>
    <property type="molecule type" value="Genomic_DNA"/>
</dbReference>
<dbReference type="RefSeq" id="WP_242990182.1">
    <property type="nucleotide sequence ID" value="NZ_BHEO01000008.1"/>
</dbReference>
<keyword evidence="2" id="KW-1185">Reference proteome</keyword>
<accession>A0ABQ0QZZ6</accession>
<sequence>MFCKYQKIDNLVSYGILPLQEQEKIPADVVCAMQKAQQKGIAREATQYFSLQEIQQKFEEEQIEHLPLKGAQLKKEYPSPDMRFLTDLDILCQKEQQGKIQEIMESLGYTLEHGGGHHDVYVRNPFMTVEIHWDCSTENRELDVLLEDIWSKCIRKEGFAFAYQMPWEEYYVYMIGHMAKHLKYGGIGIRMLLDLFVFAQKKKDSCDWKKVEAYLERGRLLKFSETMQRFLQQCMEEDESFFEGNILLEHIIGSGAYGTMENHMGARLLKEGGEKKQIRRTRIRLVLTMLFPPLEAMKELSPAVRRHAFLLPAAWIWRLVTKTIFANRKGREALKSAAVTEQVDQMDRVCRAAGLYE</sequence>
<dbReference type="Proteomes" id="UP000702954">
    <property type="component" value="Unassembled WGS sequence"/>
</dbReference>
<evidence type="ECO:0008006" key="3">
    <source>
        <dbReference type="Google" id="ProtNLM"/>
    </source>
</evidence>
<name>A0ABQ0QZZ6_9FIRM</name>
<reference evidence="1 2" key="1">
    <citation type="journal article" date="2018" name="Int. J. Syst. Evol. Microbiol.">
        <title>Draft Genome Sequence of Faecalimonas umbilicata JCM 30896T, an Acetate-Producing Bacterium Isolated from Human Feces.</title>
        <authorList>
            <person name="Sakamoto M."/>
            <person name="Ikeyama N."/>
            <person name="Yuki M."/>
            <person name="Ohkuma M."/>
        </authorList>
    </citation>
    <scope>NUCLEOTIDE SEQUENCE [LARGE SCALE GENOMIC DNA]</scope>
    <source>
        <strain evidence="1 2">EGH7</strain>
    </source>
</reference>
<comment type="caution">
    <text evidence="1">The sequence shown here is derived from an EMBL/GenBank/DDBJ whole genome shotgun (WGS) entry which is preliminary data.</text>
</comment>
<gene>
    <name evidence="1" type="ORF">FAEUMB_25040</name>
</gene>
<evidence type="ECO:0000313" key="2">
    <source>
        <dbReference type="Proteomes" id="UP000702954"/>
    </source>
</evidence>
<evidence type="ECO:0000313" key="1">
    <source>
        <dbReference type="EMBL" id="GBU05963.1"/>
    </source>
</evidence>
<dbReference type="Gene3D" id="3.30.460.40">
    <property type="match status" value="1"/>
</dbReference>
<dbReference type="Pfam" id="PF14907">
    <property type="entry name" value="NTP_transf_5"/>
    <property type="match status" value="1"/>
</dbReference>
<proteinExistence type="predicted"/>
<protein>
    <recommendedName>
        <fullName evidence="3">Nucleotidyltransferase-like protein</fullName>
    </recommendedName>
</protein>
<dbReference type="InterPro" id="IPR039498">
    <property type="entry name" value="NTP_transf_5"/>
</dbReference>